<accession>A0A3A9WCE1</accession>
<dbReference type="Proteomes" id="UP000275024">
    <property type="component" value="Unassembled WGS sequence"/>
</dbReference>
<dbReference type="Proteomes" id="UP000268652">
    <property type="component" value="Unassembled WGS sequence"/>
</dbReference>
<evidence type="ECO:0000256" key="1">
    <source>
        <dbReference type="SAM" id="MobiDB-lite"/>
    </source>
</evidence>
<evidence type="ECO:0000313" key="3">
    <source>
        <dbReference type="EMBL" id="RKN24708.1"/>
    </source>
</evidence>
<gene>
    <name evidence="3" type="ORF">D7318_09590</name>
    <name evidence="2" type="ORF">D7319_08415</name>
</gene>
<evidence type="ECO:0000313" key="5">
    <source>
        <dbReference type="Proteomes" id="UP000275024"/>
    </source>
</evidence>
<evidence type="ECO:0000313" key="4">
    <source>
        <dbReference type="Proteomes" id="UP000268652"/>
    </source>
</evidence>
<reference evidence="4 5" key="1">
    <citation type="submission" date="2018-09" db="EMBL/GenBank/DDBJ databases">
        <title>Streptomyces sp. nov. DS1-2, an endophytic actinomycete isolated from roots of Dendrobium scabrilingue.</title>
        <authorList>
            <person name="Kuncharoen N."/>
            <person name="Kudo T."/>
            <person name="Ohkuma M."/>
            <person name="Yuki M."/>
            <person name="Tanasupawat S."/>
        </authorList>
    </citation>
    <scope>NUCLEOTIDE SEQUENCE [LARGE SCALE GENOMIC DNA]</scope>
    <source>
        <strain evidence="2 5">AZ1-7</strain>
        <strain evidence="3 4">DS1-2</strain>
    </source>
</reference>
<keyword evidence="4" id="KW-1185">Reference proteome</keyword>
<feature type="compositionally biased region" description="Polar residues" evidence="1">
    <location>
        <begin position="1"/>
        <end position="19"/>
    </location>
</feature>
<dbReference type="EMBL" id="RBDX01000005">
    <property type="protein sequence ID" value="RKN10449.1"/>
    <property type="molecule type" value="Genomic_DNA"/>
</dbReference>
<comment type="caution">
    <text evidence="2">The sequence shown here is derived from an EMBL/GenBank/DDBJ whole genome shotgun (WGS) entry which is preliminary data.</text>
</comment>
<name>A0A3A9WCE1_9ACTN</name>
<organism evidence="2 5">
    <name type="scientific">Streptomyces radicis</name>
    <dbReference type="NCBI Taxonomy" id="1750517"/>
    <lineage>
        <taxon>Bacteria</taxon>
        <taxon>Bacillati</taxon>
        <taxon>Actinomycetota</taxon>
        <taxon>Actinomycetes</taxon>
        <taxon>Kitasatosporales</taxon>
        <taxon>Streptomycetaceae</taxon>
        <taxon>Streptomyces</taxon>
    </lineage>
</organism>
<protein>
    <submittedName>
        <fullName evidence="2">Uncharacterized protein</fullName>
    </submittedName>
</protein>
<dbReference type="EMBL" id="RBDY01000005">
    <property type="protein sequence ID" value="RKN24708.1"/>
    <property type="molecule type" value="Genomic_DNA"/>
</dbReference>
<proteinExistence type="predicted"/>
<dbReference type="AlphaFoldDB" id="A0A3A9WCE1"/>
<feature type="region of interest" description="Disordered" evidence="1">
    <location>
        <begin position="1"/>
        <end position="25"/>
    </location>
</feature>
<evidence type="ECO:0000313" key="2">
    <source>
        <dbReference type="EMBL" id="RKN10449.1"/>
    </source>
</evidence>
<sequence length="121" mass="12766">MQTTPAAASTTISVRTTDSGPVGGTALFWGDDPGPGDGEILAACDKQNGDGKIAYAMAQWKVNGEWQFFDLIDEGASDYESGCTYADLPNIAEEKIVYVTACLKSGPNSAREYCGEDTARA</sequence>